<organism evidence="1 2">
    <name type="scientific">Pistacia integerrima</name>
    <dbReference type="NCBI Taxonomy" id="434235"/>
    <lineage>
        <taxon>Eukaryota</taxon>
        <taxon>Viridiplantae</taxon>
        <taxon>Streptophyta</taxon>
        <taxon>Embryophyta</taxon>
        <taxon>Tracheophyta</taxon>
        <taxon>Spermatophyta</taxon>
        <taxon>Magnoliopsida</taxon>
        <taxon>eudicotyledons</taxon>
        <taxon>Gunneridae</taxon>
        <taxon>Pentapetalae</taxon>
        <taxon>rosids</taxon>
        <taxon>malvids</taxon>
        <taxon>Sapindales</taxon>
        <taxon>Anacardiaceae</taxon>
        <taxon>Pistacia</taxon>
    </lineage>
</organism>
<comment type="caution">
    <text evidence="1">The sequence shown here is derived from an EMBL/GenBank/DDBJ whole genome shotgun (WGS) entry which is preliminary data.</text>
</comment>
<protein>
    <submittedName>
        <fullName evidence="1">Uncharacterized protein</fullName>
    </submittedName>
</protein>
<keyword evidence="2" id="KW-1185">Reference proteome</keyword>
<reference evidence="2" key="1">
    <citation type="journal article" date="2023" name="G3 (Bethesda)">
        <title>Genome assembly and association tests identify interacting loci associated with vigor, precocity, and sex in interspecific pistachio rootstocks.</title>
        <authorList>
            <person name="Palmer W."/>
            <person name="Jacygrad E."/>
            <person name="Sagayaradj S."/>
            <person name="Cavanaugh K."/>
            <person name="Han R."/>
            <person name="Bertier L."/>
            <person name="Beede B."/>
            <person name="Kafkas S."/>
            <person name="Golino D."/>
            <person name="Preece J."/>
            <person name="Michelmore R."/>
        </authorList>
    </citation>
    <scope>NUCLEOTIDE SEQUENCE [LARGE SCALE GENOMIC DNA]</scope>
</reference>
<sequence length="133" mass="15388">MQPSAPPTWWQMLWQLCLNELGDIYKKGGVTDPKSELTAFWAPFFLLQFEIIKALFLLKFPGCCSENGLESLEDDFLGDDWFKSIETIKVLFGDEFVLYASVCFQNIFYALEWVEKPFLHSTLFSIAINRANL</sequence>
<accession>A0ACC0WY20</accession>
<name>A0ACC0WY20_9ROSI</name>
<gene>
    <name evidence="1" type="ORF">Pint_30242</name>
</gene>
<evidence type="ECO:0000313" key="1">
    <source>
        <dbReference type="EMBL" id="KAJ0007027.1"/>
    </source>
</evidence>
<evidence type="ECO:0000313" key="2">
    <source>
        <dbReference type="Proteomes" id="UP001163603"/>
    </source>
</evidence>
<dbReference type="Proteomes" id="UP001163603">
    <property type="component" value="Chromosome 15"/>
</dbReference>
<dbReference type="EMBL" id="CM047750">
    <property type="protein sequence ID" value="KAJ0007027.1"/>
    <property type="molecule type" value="Genomic_DNA"/>
</dbReference>
<proteinExistence type="predicted"/>